<protein>
    <recommendedName>
        <fullName evidence="2">Aminoglycoside phosphotransferase domain-containing protein</fullName>
    </recommendedName>
</protein>
<proteinExistence type="predicted"/>
<dbReference type="PANTHER" id="PTHR21310:SF15">
    <property type="entry name" value="AMINOGLYCOSIDE PHOSPHOTRANSFERASE DOMAIN-CONTAINING PROTEIN"/>
    <property type="match status" value="1"/>
</dbReference>
<dbReference type="InterPro" id="IPR011009">
    <property type="entry name" value="Kinase-like_dom_sf"/>
</dbReference>
<organism evidence="1">
    <name type="scientific">Rhizophagus irregularis (strain DAOM 181602 / DAOM 197198 / MUCL 43194)</name>
    <name type="common">Arbuscular mycorrhizal fungus</name>
    <name type="synonym">Glomus intraradices</name>
    <dbReference type="NCBI Taxonomy" id="747089"/>
    <lineage>
        <taxon>Eukaryota</taxon>
        <taxon>Fungi</taxon>
        <taxon>Fungi incertae sedis</taxon>
        <taxon>Mucoromycota</taxon>
        <taxon>Glomeromycotina</taxon>
        <taxon>Glomeromycetes</taxon>
        <taxon>Glomerales</taxon>
        <taxon>Glomeraceae</taxon>
        <taxon>Rhizophagus</taxon>
    </lineage>
</organism>
<dbReference type="InterPro" id="IPR051678">
    <property type="entry name" value="AGP_Transferase"/>
</dbReference>
<dbReference type="SUPFAM" id="SSF56112">
    <property type="entry name" value="Protein kinase-like (PK-like)"/>
    <property type="match status" value="1"/>
</dbReference>
<gene>
    <name evidence="1" type="ORF">GLOINDRAFT_93463</name>
</gene>
<dbReference type="HOGENOM" id="CLU_727896_0_0_1"/>
<dbReference type="VEuPathDB" id="FungiDB:RhiirFUN_013678"/>
<dbReference type="EMBL" id="KI279332">
    <property type="protein sequence ID" value="ESA18310.1"/>
    <property type="molecule type" value="Genomic_DNA"/>
</dbReference>
<dbReference type="AlphaFoldDB" id="U9UD33"/>
<name>U9UD33_RHIID</name>
<reference evidence="1" key="1">
    <citation type="submission" date="2013-07" db="EMBL/GenBank/DDBJ databases">
        <title>The genome of an arbuscular mycorrhizal fungus provides insights into the evolution of the oldest plant symbiosis.</title>
        <authorList>
            <consortium name="DOE Joint Genome Institute"/>
            <person name="Tisserant E."/>
            <person name="Malbreil M."/>
            <person name="Kuo A."/>
            <person name="Kohler A."/>
            <person name="Symeonidi A."/>
            <person name="Balestrini R."/>
            <person name="Charron P."/>
            <person name="Duensing N."/>
            <person name="Frei-dit-Frey N."/>
            <person name="Gianinazzi-Pearson V."/>
            <person name="Gilbert B."/>
            <person name="Handa Y."/>
            <person name="Hijri M."/>
            <person name="Kaul R."/>
            <person name="Kawaguchi M."/>
            <person name="Krajinski F."/>
            <person name="Lammers P."/>
            <person name="Lapierre D."/>
            <person name="Masclaux F.G."/>
            <person name="Murat C."/>
            <person name="Morin E."/>
            <person name="Ndikumana S."/>
            <person name="Pagni M."/>
            <person name="Petitpierre D."/>
            <person name="Requena N."/>
            <person name="Rosikiewicz P."/>
            <person name="Riley R."/>
            <person name="Saito K."/>
            <person name="San Clemente H."/>
            <person name="Shapiro H."/>
            <person name="van Tuinen D."/>
            <person name="Becard G."/>
            <person name="Bonfante P."/>
            <person name="Paszkowski U."/>
            <person name="Shachar-Hill Y."/>
            <person name="Young J.P."/>
            <person name="Sanders I.R."/>
            <person name="Henrissat B."/>
            <person name="Rensing S.A."/>
            <person name="Grigoriev I.V."/>
            <person name="Corradi N."/>
            <person name="Roux C."/>
            <person name="Martin F."/>
        </authorList>
    </citation>
    <scope>NUCLEOTIDE SEQUENCE</scope>
    <source>
        <strain evidence="1">DAOM 197198</strain>
    </source>
</reference>
<accession>U9UD33</accession>
<evidence type="ECO:0008006" key="2">
    <source>
        <dbReference type="Google" id="ProtNLM"/>
    </source>
</evidence>
<evidence type="ECO:0000313" key="1">
    <source>
        <dbReference type="EMBL" id="ESA18310.1"/>
    </source>
</evidence>
<sequence>MSKQEEIDDDKSSESSRNSVEMEYNLEGLKKIASKVFGKSCISVNKLGEGGFHKVFILKMEDDSEYIGKIAFPECPYWKTESEVAVMKYIKERTSIKVPEVYHYDSSKENLVGQEYIIMEKLPGIALSKAWDNYDINQKKEVLLQVIEIQYFTVDQAIEIAFFNEKRFELKNINRGPFDNTYDYIFAAIDKEIVYIDGTKITGIVDWECSGSYPIECSCNYPCWILENPDDHLLKDFWTEEMRNRDPEFIRIMYDMYDTNGSKDYSEKENLIISVLHFDLKLMVNLIIKRKMKYRIRGKCYHFAIHEDMIANNKLKWYNKKKYILKYLLFRQLMELLQVFFCLPNEFFADLYDYLKCQSYLENSSDIKIRELLSRGSVFD</sequence>
<dbReference type="PANTHER" id="PTHR21310">
    <property type="entry name" value="AMINOGLYCOSIDE PHOSPHOTRANSFERASE-RELATED-RELATED"/>
    <property type="match status" value="1"/>
</dbReference>